<evidence type="ECO:0000313" key="3">
    <source>
        <dbReference type="EMBL" id="PTX46154.1"/>
    </source>
</evidence>
<dbReference type="Pfam" id="PF01713">
    <property type="entry name" value="Smr"/>
    <property type="match status" value="1"/>
</dbReference>
<evidence type="ECO:0000259" key="2">
    <source>
        <dbReference type="PROSITE" id="PS50828"/>
    </source>
</evidence>
<keyword evidence="3" id="KW-0378">Hydrolase</keyword>
<feature type="compositionally biased region" description="Basic and acidic residues" evidence="1">
    <location>
        <begin position="60"/>
        <end position="73"/>
    </location>
</feature>
<reference evidence="3 4" key="1">
    <citation type="submission" date="2018-04" db="EMBL/GenBank/DDBJ databases">
        <title>Genomic Encyclopedia of Archaeal and Bacterial Type Strains, Phase II (KMG-II): from individual species to whole genera.</title>
        <authorList>
            <person name="Goeker M."/>
        </authorList>
    </citation>
    <scope>NUCLEOTIDE SEQUENCE [LARGE SCALE GENOMIC DNA]</scope>
    <source>
        <strain evidence="3 4">DSM 21823</strain>
    </source>
</reference>
<dbReference type="InterPro" id="IPR002625">
    <property type="entry name" value="Smr_dom"/>
</dbReference>
<dbReference type="PANTHER" id="PTHR35562">
    <property type="entry name" value="DNA ENDONUCLEASE SMRA-RELATED"/>
    <property type="match status" value="1"/>
</dbReference>
<dbReference type="RefSeq" id="WP_108130346.1">
    <property type="nucleotide sequence ID" value="NZ_QBKP01000018.1"/>
</dbReference>
<dbReference type="PROSITE" id="PS50828">
    <property type="entry name" value="SMR"/>
    <property type="match status" value="1"/>
</dbReference>
<keyword evidence="4" id="KW-1185">Reference proteome</keyword>
<sequence length="200" mass="22646">MARRRSLRPDERELWQAVARTARPMHGGNHLPPADETPEAPLHRPEVQPTPPEPGLNRFRIGERSKTEARHDLQPSLPDRLTAQPVQMDHKQHGRMIRGKLVPEARIDLHGMTVAEAHPELIRFVMNSWSQGLRLVLVITGKGKPGPDFGPIPQRYGVLKHQVPHWLRLPPLGPCVLQVTEAHLKHGGTGAYYVYLRRGR</sequence>
<dbReference type="OrthoDB" id="7165597at2"/>
<organism evidence="3 4">
    <name type="scientific">Gemmobacter caeni</name>
    <dbReference type="NCBI Taxonomy" id="589035"/>
    <lineage>
        <taxon>Bacteria</taxon>
        <taxon>Pseudomonadati</taxon>
        <taxon>Pseudomonadota</taxon>
        <taxon>Alphaproteobacteria</taxon>
        <taxon>Rhodobacterales</taxon>
        <taxon>Paracoccaceae</taxon>
        <taxon>Gemmobacter</taxon>
    </lineage>
</organism>
<dbReference type="EMBL" id="QBKP01000018">
    <property type="protein sequence ID" value="PTX46154.1"/>
    <property type="molecule type" value="Genomic_DNA"/>
</dbReference>
<dbReference type="Proteomes" id="UP000244224">
    <property type="component" value="Unassembled WGS sequence"/>
</dbReference>
<accession>A0A2T6AQQ3</accession>
<dbReference type="GO" id="GO:0004519">
    <property type="term" value="F:endonuclease activity"/>
    <property type="evidence" value="ECO:0007669"/>
    <property type="project" value="UniProtKB-KW"/>
</dbReference>
<keyword evidence="3" id="KW-0255">Endonuclease</keyword>
<gene>
    <name evidence="3" type="ORF">C8N34_11827</name>
</gene>
<dbReference type="InterPro" id="IPR036063">
    <property type="entry name" value="Smr_dom_sf"/>
</dbReference>
<keyword evidence="3" id="KW-0540">Nuclease</keyword>
<proteinExistence type="predicted"/>
<name>A0A2T6AQQ3_9RHOB</name>
<dbReference type="SUPFAM" id="SSF160443">
    <property type="entry name" value="SMR domain-like"/>
    <property type="match status" value="1"/>
</dbReference>
<dbReference type="AlphaFoldDB" id="A0A2T6AQQ3"/>
<protein>
    <submittedName>
        <fullName evidence="3">DNA-nicking Smr family endonuclease</fullName>
    </submittedName>
</protein>
<comment type="caution">
    <text evidence="3">The sequence shown here is derived from an EMBL/GenBank/DDBJ whole genome shotgun (WGS) entry which is preliminary data.</text>
</comment>
<feature type="domain" description="Smr" evidence="2">
    <location>
        <begin position="107"/>
        <end position="197"/>
    </location>
</feature>
<evidence type="ECO:0000256" key="1">
    <source>
        <dbReference type="SAM" id="MobiDB-lite"/>
    </source>
</evidence>
<dbReference type="Gene3D" id="3.30.1370.110">
    <property type="match status" value="1"/>
</dbReference>
<dbReference type="PANTHER" id="PTHR35562:SF2">
    <property type="entry name" value="DNA ENDONUCLEASE SMRA-RELATED"/>
    <property type="match status" value="1"/>
</dbReference>
<evidence type="ECO:0000313" key="4">
    <source>
        <dbReference type="Proteomes" id="UP000244224"/>
    </source>
</evidence>
<feature type="region of interest" description="Disordered" evidence="1">
    <location>
        <begin position="1"/>
        <end position="85"/>
    </location>
</feature>